<keyword evidence="2" id="KW-0732">Signal</keyword>
<comment type="similarity">
    <text evidence="1">Belongs to the leucine-binding protein family.</text>
</comment>
<evidence type="ECO:0000256" key="1">
    <source>
        <dbReference type="ARBA" id="ARBA00010062"/>
    </source>
</evidence>
<evidence type="ECO:0000313" key="4">
    <source>
        <dbReference type="EMBL" id="TYQ02996.1"/>
    </source>
</evidence>
<gene>
    <name evidence="4" type="ORF">FNL38_105145</name>
</gene>
<comment type="caution">
    <text evidence="4">The sequence shown here is derived from an EMBL/GenBank/DDBJ whole genome shotgun (WGS) entry which is preliminary data.</text>
</comment>
<reference evidence="4" key="1">
    <citation type="submission" date="2019-07" db="EMBL/GenBank/DDBJ databases">
        <title>Genomic Encyclopedia of Type Strains, Phase IV (KMG-IV): sequencing the most valuable type-strain genomes for metagenomic binning, comparative biology and taxonomic classification.</title>
        <authorList>
            <person name="Goeker M."/>
        </authorList>
    </citation>
    <scope>NUCLEOTIDE SEQUENCE</scope>
    <source>
        <strain evidence="4">DSM 44596</strain>
    </source>
</reference>
<name>A0A652YM95_NOCGL</name>
<sequence length="532" mass="56212">MTRATKAIALCRTSLSYLTHREVAFGIVRSLIIYGSQCNCPGSAACELLCRLQKENLEVKPNKTTKLVVAIAATAALVSACSGARGDDPSATSNGASVATADAASKSSDAKFGTLDSPCGDGDAKGATDQGVSDTEIKIGFGDDRGYVKSPGLNKEMSDAVSALISWCNDQGGINGRKVVGTDYDAAMTQANSVMQEACASQFMLVGHGFAMDQTAEQTRVACNMVAVPGFTVSPDATNGPMSFQGVPMPVDYSNAAAWFQMAEMHPDLLNDFDVVNSTMPAIINSTTKTRAMAAAAGFKLKDCGVTLNYEGESSYVPFAEKFKECGVKGIWTSRSASPAELNFVKSLDQVGMDPIFFGEATWYGEAVSAWNKDTGLLDNLNADMIFQMLENADKVPAVKQYSDLVSAGGGKTALLGMQAASSFLLWATAADECGSDLTRQCMVNELSSIHDWDGGGLHAVTDPGKNMPATCGLMTALKGAEYSQVFPAKAGEFKCDPKYLIANDKSIWGTDLDADRISTKYLNANVIKPQA</sequence>
<protein>
    <submittedName>
        <fullName evidence="4">ABC-type branched-subunit amino acid transport system substrate-binding protein</fullName>
    </submittedName>
</protein>
<dbReference type="SUPFAM" id="SSF53822">
    <property type="entry name" value="Periplasmic binding protein-like I"/>
    <property type="match status" value="1"/>
</dbReference>
<dbReference type="InterPro" id="IPR028081">
    <property type="entry name" value="Leu-bd"/>
</dbReference>
<evidence type="ECO:0000256" key="2">
    <source>
        <dbReference type="ARBA" id="ARBA00022729"/>
    </source>
</evidence>
<proteinExistence type="inferred from homology"/>
<dbReference type="Pfam" id="PF13458">
    <property type="entry name" value="Peripla_BP_6"/>
    <property type="match status" value="1"/>
</dbReference>
<dbReference type="AlphaFoldDB" id="A0A652YM95"/>
<accession>A0A652YM95</accession>
<organism evidence="4">
    <name type="scientific">Nocardia globerula</name>
    <dbReference type="NCBI Taxonomy" id="1818"/>
    <lineage>
        <taxon>Bacteria</taxon>
        <taxon>Bacillati</taxon>
        <taxon>Actinomycetota</taxon>
        <taxon>Actinomycetes</taxon>
        <taxon>Mycobacteriales</taxon>
        <taxon>Nocardiaceae</taxon>
        <taxon>Nocardia</taxon>
    </lineage>
</organism>
<dbReference type="PANTHER" id="PTHR47235">
    <property type="entry name" value="BLR6548 PROTEIN"/>
    <property type="match status" value="1"/>
</dbReference>
<dbReference type="Gene3D" id="3.40.50.2300">
    <property type="match status" value="2"/>
</dbReference>
<dbReference type="EMBL" id="VNIQ01000005">
    <property type="protein sequence ID" value="TYQ02996.1"/>
    <property type="molecule type" value="Genomic_DNA"/>
</dbReference>
<dbReference type="PANTHER" id="PTHR47235:SF1">
    <property type="entry name" value="BLR6548 PROTEIN"/>
    <property type="match status" value="1"/>
</dbReference>
<dbReference type="InterPro" id="IPR028082">
    <property type="entry name" value="Peripla_BP_I"/>
</dbReference>
<evidence type="ECO:0000259" key="3">
    <source>
        <dbReference type="Pfam" id="PF13458"/>
    </source>
</evidence>
<feature type="domain" description="Leucine-binding protein" evidence="3">
    <location>
        <begin position="137"/>
        <end position="476"/>
    </location>
</feature>